<evidence type="ECO:0000313" key="2">
    <source>
        <dbReference type="Proteomes" id="UP000012227"/>
    </source>
</evidence>
<organism evidence="1 2">
    <name type="scientific">Leptospira vanthielii serovar Holland str. Waz Holland = ATCC 700522</name>
    <dbReference type="NCBI Taxonomy" id="1218591"/>
    <lineage>
        <taxon>Bacteria</taxon>
        <taxon>Pseudomonadati</taxon>
        <taxon>Spirochaetota</taxon>
        <taxon>Spirochaetia</taxon>
        <taxon>Leptospirales</taxon>
        <taxon>Leptospiraceae</taxon>
        <taxon>Leptospira</taxon>
    </lineage>
</organism>
<dbReference type="EMBL" id="AOGY02000026">
    <property type="protein sequence ID" value="EMY70842.1"/>
    <property type="molecule type" value="Genomic_DNA"/>
</dbReference>
<reference evidence="1 2" key="1">
    <citation type="submission" date="2013-03" db="EMBL/GenBank/DDBJ databases">
        <authorList>
            <person name="Harkins D.M."/>
            <person name="Durkin A.S."/>
            <person name="Brinkac L.M."/>
            <person name="Haft D.H."/>
            <person name="Selengut J.D."/>
            <person name="Sanka R."/>
            <person name="DePew J."/>
            <person name="Purushe J."/>
            <person name="Galloway R.L."/>
            <person name="Vinetz J.M."/>
            <person name="Sutton G.G."/>
            <person name="Nierman W.C."/>
            <person name="Fouts D.E."/>
        </authorList>
    </citation>
    <scope>NUCLEOTIDE SEQUENCE [LARGE SCALE GENOMIC DNA]</scope>
    <source>
        <strain evidence="1 2">Waz Holland</strain>
    </source>
</reference>
<name>N1WCA2_9LEPT</name>
<protein>
    <submittedName>
        <fullName evidence="1">Uncharacterized protein</fullName>
    </submittedName>
</protein>
<accession>N1WCA2</accession>
<comment type="caution">
    <text evidence="1">The sequence shown here is derived from an EMBL/GenBank/DDBJ whole genome shotgun (WGS) entry which is preliminary data.</text>
</comment>
<evidence type="ECO:0000313" key="1">
    <source>
        <dbReference type="EMBL" id="EMY70842.1"/>
    </source>
</evidence>
<gene>
    <name evidence="1" type="ORF">LEP1GSC199_1054</name>
</gene>
<dbReference type="AlphaFoldDB" id="N1WCA2"/>
<proteinExistence type="predicted"/>
<dbReference type="RefSeq" id="WP_002978725.1">
    <property type="nucleotide sequence ID" value="NZ_AOGY02000026.1"/>
</dbReference>
<dbReference type="Proteomes" id="UP000012227">
    <property type="component" value="Unassembled WGS sequence"/>
</dbReference>
<sequence>MNIFKKSLIEIESDLAKIDIKHNYTSFSESDKGLEDEFFTQSIKTEKKSILGIDIYQYSQFEEPYQHFIPVIFKILLNLTKASMIDSKV</sequence>